<evidence type="ECO:0000313" key="3">
    <source>
        <dbReference type="Proteomes" id="UP000253606"/>
    </source>
</evidence>
<dbReference type="KEGG" id="abas:ACPOL_3530"/>
<sequence length="106" mass="11297">MHRVITAGFLFYLGFGHMNDAAEFALVFPRVIGGCAGFLLLLGLWTPICGTSIAVAEVWIALALSDHSGVPILLAASGATLAMIGPGAWSVDARLFGRKHFEIQQR</sequence>
<evidence type="ECO:0008006" key="4">
    <source>
        <dbReference type="Google" id="ProtNLM"/>
    </source>
</evidence>
<gene>
    <name evidence="2" type="ORF">ACPOL_3530</name>
</gene>
<dbReference type="AlphaFoldDB" id="A0A2Z5G2C4"/>
<feature type="transmembrane region" description="Helical" evidence="1">
    <location>
        <begin position="72"/>
        <end position="91"/>
    </location>
</feature>
<reference evidence="2 3" key="1">
    <citation type="journal article" date="2018" name="Front. Microbiol.">
        <title>Hydrolytic Capabilities as a Key to Environmental Success: Chitinolytic and Cellulolytic Acidobacteria From Acidic Sub-arctic Soils and Boreal Peatlands.</title>
        <authorList>
            <person name="Belova S.E."/>
            <person name="Ravin N.V."/>
            <person name="Pankratov T.A."/>
            <person name="Rakitin A.L."/>
            <person name="Ivanova A.A."/>
            <person name="Beletsky A.V."/>
            <person name="Mardanov A.V."/>
            <person name="Sinninghe Damste J.S."/>
            <person name="Dedysh S.N."/>
        </authorList>
    </citation>
    <scope>NUCLEOTIDE SEQUENCE [LARGE SCALE GENOMIC DNA]</scope>
    <source>
        <strain evidence="2 3">SBC82</strain>
    </source>
</reference>
<feature type="transmembrane region" description="Helical" evidence="1">
    <location>
        <begin position="31"/>
        <end position="60"/>
    </location>
</feature>
<accession>A0A2Z5G2C4</accession>
<name>A0A2Z5G2C4_9BACT</name>
<proteinExistence type="predicted"/>
<protein>
    <recommendedName>
        <fullName evidence="4">DoxX family protein</fullName>
    </recommendedName>
</protein>
<dbReference type="Proteomes" id="UP000253606">
    <property type="component" value="Chromosome"/>
</dbReference>
<keyword evidence="3" id="KW-1185">Reference proteome</keyword>
<keyword evidence="1" id="KW-0472">Membrane</keyword>
<dbReference type="EMBL" id="CP030840">
    <property type="protein sequence ID" value="AXC12815.1"/>
    <property type="molecule type" value="Genomic_DNA"/>
</dbReference>
<keyword evidence="1" id="KW-0812">Transmembrane</keyword>
<keyword evidence="1" id="KW-1133">Transmembrane helix</keyword>
<organism evidence="2 3">
    <name type="scientific">Acidisarcina polymorpha</name>
    <dbReference type="NCBI Taxonomy" id="2211140"/>
    <lineage>
        <taxon>Bacteria</taxon>
        <taxon>Pseudomonadati</taxon>
        <taxon>Acidobacteriota</taxon>
        <taxon>Terriglobia</taxon>
        <taxon>Terriglobales</taxon>
        <taxon>Acidobacteriaceae</taxon>
        <taxon>Acidisarcina</taxon>
    </lineage>
</organism>
<evidence type="ECO:0000256" key="1">
    <source>
        <dbReference type="SAM" id="Phobius"/>
    </source>
</evidence>
<evidence type="ECO:0000313" key="2">
    <source>
        <dbReference type="EMBL" id="AXC12815.1"/>
    </source>
</evidence>